<dbReference type="SUPFAM" id="SSF53807">
    <property type="entry name" value="Helical backbone' metal receptor"/>
    <property type="match status" value="1"/>
</dbReference>
<keyword evidence="5" id="KW-0864">Zinc transport</keyword>
<accession>A0A2U2C862</accession>
<reference evidence="8 9" key="1">
    <citation type="submission" date="2018-05" db="EMBL/GenBank/DDBJ databases">
        <title>Pararhodobacter marina sp. nov., isolated from deep-sea water of the Indian Ocean.</title>
        <authorList>
            <person name="Lai Q.Sr."/>
            <person name="Liu X."/>
            <person name="Shao Z."/>
        </authorList>
    </citation>
    <scope>NUCLEOTIDE SEQUENCE [LARGE SCALE GENOMIC DNA]</scope>
    <source>
        <strain evidence="8 9">CIC4N-9</strain>
    </source>
</reference>
<dbReference type="Proteomes" id="UP000244940">
    <property type="component" value="Unassembled WGS sequence"/>
</dbReference>
<feature type="signal peptide" evidence="7">
    <location>
        <begin position="1"/>
        <end position="16"/>
    </location>
</feature>
<gene>
    <name evidence="8" type="ORF">C4N9_14320</name>
</gene>
<keyword evidence="5" id="KW-0406">Ion transport</keyword>
<dbReference type="PANTHER" id="PTHR42953">
    <property type="entry name" value="HIGH-AFFINITY ZINC UPTAKE SYSTEM PROTEIN ZNUA-RELATED"/>
    <property type="match status" value="1"/>
</dbReference>
<keyword evidence="9" id="KW-1185">Reference proteome</keyword>
<evidence type="ECO:0000313" key="9">
    <source>
        <dbReference type="Proteomes" id="UP000244940"/>
    </source>
</evidence>
<dbReference type="OrthoDB" id="7346865at2"/>
<name>A0A2U2C862_9RHOB</name>
<dbReference type="GO" id="GO:0046872">
    <property type="term" value="F:metal ion binding"/>
    <property type="evidence" value="ECO:0007669"/>
    <property type="project" value="InterPro"/>
</dbReference>
<evidence type="ECO:0000256" key="1">
    <source>
        <dbReference type="ARBA" id="ARBA00011028"/>
    </source>
</evidence>
<dbReference type="Gene3D" id="3.40.50.1980">
    <property type="entry name" value="Nitrogenase molybdenum iron protein domain"/>
    <property type="match status" value="3"/>
</dbReference>
<evidence type="ECO:0000256" key="2">
    <source>
        <dbReference type="ARBA" id="ARBA00015915"/>
    </source>
</evidence>
<dbReference type="AlphaFoldDB" id="A0A2U2C862"/>
<comment type="caution">
    <text evidence="8">The sequence shown here is derived from an EMBL/GenBank/DDBJ whole genome shotgun (WGS) entry which is preliminary data.</text>
</comment>
<feature type="chain" id="PRO_5015675315" description="High-affinity zinc uptake system protein ZnuA" evidence="7">
    <location>
        <begin position="17"/>
        <end position="339"/>
    </location>
</feature>
<dbReference type="InterPro" id="IPR050492">
    <property type="entry name" value="Bact_metal-bind_prot9"/>
</dbReference>
<dbReference type="Pfam" id="PF01297">
    <property type="entry name" value="ZnuA"/>
    <property type="match status" value="1"/>
</dbReference>
<evidence type="ECO:0000256" key="4">
    <source>
        <dbReference type="ARBA" id="ARBA00022729"/>
    </source>
</evidence>
<evidence type="ECO:0000256" key="6">
    <source>
        <dbReference type="SAM" id="MobiDB-lite"/>
    </source>
</evidence>
<keyword evidence="3" id="KW-0813">Transport</keyword>
<evidence type="ECO:0000256" key="7">
    <source>
        <dbReference type="SAM" id="SignalP"/>
    </source>
</evidence>
<evidence type="ECO:0000256" key="5">
    <source>
        <dbReference type="ARBA" id="ARBA00022906"/>
    </source>
</evidence>
<sequence length="339" mass="36354">MRPLLALSLIATPAFAEAPRVLTDTPVTQSLVAQVMGDLGTPAMLLDQGGDPHHMQFRPSQARALSGADLVVWVGEGLTPWLGEPVETLASGAVLTLSEVEGLHLRAFGEEAADHGHDHDHDHDHDHEGHDYDGHDHDHDAHDHDDHGHEDHESHDHEHDGHDHVHSGLDPHLWLDPGNTVIWLETIAETLGGLDPDNAMVYEANAQAAIDTTLSLQAELALQLAPASGRGLVMFHDAYGYFAETFDLSIVATITGGDATAPGAARLSALRSELQEEGAVCLFPEANHSDDFARVVIEGTEIRLGAPLDPAGVTLEPGPMLYRDLLRNLAQAVADCVEG</sequence>
<dbReference type="PANTHER" id="PTHR42953:SF3">
    <property type="entry name" value="HIGH-AFFINITY ZINC UPTAKE SYSTEM PROTEIN ZNUA"/>
    <property type="match status" value="1"/>
</dbReference>
<dbReference type="InterPro" id="IPR006127">
    <property type="entry name" value="ZnuA-like"/>
</dbReference>
<evidence type="ECO:0000256" key="3">
    <source>
        <dbReference type="ARBA" id="ARBA00022448"/>
    </source>
</evidence>
<evidence type="ECO:0000313" key="8">
    <source>
        <dbReference type="EMBL" id="PWE28088.1"/>
    </source>
</evidence>
<feature type="region of interest" description="Disordered" evidence="6">
    <location>
        <begin position="114"/>
        <end position="166"/>
    </location>
</feature>
<keyword evidence="4 7" id="KW-0732">Signal</keyword>
<protein>
    <recommendedName>
        <fullName evidence="2">High-affinity zinc uptake system protein ZnuA</fullName>
    </recommendedName>
</protein>
<organism evidence="8 9">
    <name type="scientific">Pararhodobacter marinus</name>
    <dbReference type="NCBI Taxonomy" id="2184063"/>
    <lineage>
        <taxon>Bacteria</taxon>
        <taxon>Pseudomonadati</taxon>
        <taxon>Pseudomonadota</taxon>
        <taxon>Alphaproteobacteria</taxon>
        <taxon>Rhodobacterales</taxon>
        <taxon>Paracoccaceae</taxon>
        <taxon>Pararhodobacter</taxon>
    </lineage>
</organism>
<keyword evidence="5" id="KW-0862">Zinc</keyword>
<dbReference type="GO" id="GO:0006829">
    <property type="term" value="P:zinc ion transport"/>
    <property type="evidence" value="ECO:0007669"/>
    <property type="project" value="UniProtKB-KW"/>
</dbReference>
<proteinExistence type="inferred from homology"/>
<dbReference type="EMBL" id="QEYD01000008">
    <property type="protein sequence ID" value="PWE28088.1"/>
    <property type="molecule type" value="Genomic_DNA"/>
</dbReference>
<comment type="similarity">
    <text evidence="1">Belongs to the bacterial solute-binding protein 9 family.</text>
</comment>